<reference evidence="2" key="1">
    <citation type="journal article" date="2023" name="Science">
        <title>Elucidation of the pathway for biosynthesis of saponin adjuvants from the soapbark tree.</title>
        <authorList>
            <person name="Reed J."/>
            <person name="Orme A."/>
            <person name="El-Demerdash A."/>
            <person name="Owen C."/>
            <person name="Martin L.B.B."/>
            <person name="Misra R.C."/>
            <person name="Kikuchi S."/>
            <person name="Rejzek M."/>
            <person name="Martin A.C."/>
            <person name="Harkess A."/>
            <person name="Leebens-Mack J."/>
            <person name="Louveau T."/>
            <person name="Stephenson M.J."/>
            <person name="Osbourn A."/>
        </authorList>
    </citation>
    <scope>NUCLEOTIDE SEQUENCE</scope>
    <source>
        <strain evidence="2">S10</strain>
    </source>
</reference>
<gene>
    <name evidence="2" type="ORF">O6P43_003057</name>
</gene>
<accession>A0AAD7VLC7</accession>
<dbReference type="Proteomes" id="UP001163823">
    <property type="component" value="Chromosome 2"/>
</dbReference>
<evidence type="ECO:0000313" key="3">
    <source>
        <dbReference type="Proteomes" id="UP001163823"/>
    </source>
</evidence>
<protein>
    <submittedName>
        <fullName evidence="2">Transcription initiation factor TFIID subunit like</fullName>
    </submittedName>
</protein>
<evidence type="ECO:0000313" key="2">
    <source>
        <dbReference type="EMBL" id="KAJ7979689.1"/>
    </source>
</evidence>
<dbReference type="EMBL" id="JARAOO010000002">
    <property type="protein sequence ID" value="KAJ7979689.1"/>
    <property type="molecule type" value="Genomic_DNA"/>
</dbReference>
<evidence type="ECO:0000256" key="1">
    <source>
        <dbReference type="SAM" id="MobiDB-lite"/>
    </source>
</evidence>
<dbReference type="KEGG" id="qsa:O6P43_003057"/>
<sequence>MSTFKLTAKFSKLLAVEATSARTPWRSKAFVTSTPLQGKMDEAKKARNKEEKMKREKEAADKRIEEMEAVQSTAVEVRKTCEFVRDTGANIVDMTKHATDKVSEAAETITVKTKNTVSGALGTAKNATDIIKDTIVGK</sequence>
<organism evidence="2 3">
    <name type="scientific">Quillaja saponaria</name>
    <name type="common">Soap bark tree</name>
    <dbReference type="NCBI Taxonomy" id="32244"/>
    <lineage>
        <taxon>Eukaryota</taxon>
        <taxon>Viridiplantae</taxon>
        <taxon>Streptophyta</taxon>
        <taxon>Embryophyta</taxon>
        <taxon>Tracheophyta</taxon>
        <taxon>Spermatophyta</taxon>
        <taxon>Magnoliopsida</taxon>
        <taxon>eudicotyledons</taxon>
        <taxon>Gunneridae</taxon>
        <taxon>Pentapetalae</taxon>
        <taxon>rosids</taxon>
        <taxon>fabids</taxon>
        <taxon>Fabales</taxon>
        <taxon>Quillajaceae</taxon>
        <taxon>Quillaja</taxon>
    </lineage>
</organism>
<comment type="caution">
    <text evidence="2">The sequence shown here is derived from an EMBL/GenBank/DDBJ whole genome shotgun (WGS) entry which is preliminary data.</text>
</comment>
<feature type="compositionally biased region" description="Basic and acidic residues" evidence="1">
    <location>
        <begin position="39"/>
        <end position="65"/>
    </location>
</feature>
<proteinExistence type="predicted"/>
<dbReference type="AlphaFoldDB" id="A0AAD7VLC7"/>
<name>A0AAD7VLC7_QUISA</name>
<keyword evidence="3" id="KW-1185">Reference proteome</keyword>
<feature type="region of interest" description="Disordered" evidence="1">
    <location>
        <begin position="29"/>
        <end position="65"/>
    </location>
</feature>